<protein>
    <submittedName>
        <fullName evidence="1">Uncharacterized protein</fullName>
    </submittedName>
</protein>
<dbReference type="Proteomes" id="UP000000628">
    <property type="component" value="Chromosome"/>
</dbReference>
<dbReference type="KEGG" id="jde:Jden_2347"/>
<sequence length="72" mass="6912">MSADAALVVDAAVVAVAVEVAVCAVTVVVVEEFAVAAGETLPLAVVAISLTGEVPCNSVASRTLESAGCGAP</sequence>
<gene>
    <name evidence="1" type="ordered locus">Jden_2347</name>
</gene>
<dbReference type="EMBL" id="CP001706">
    <property type="protein sequence ID" value="ACV09981.1"/>
    <property type="molecule type" value="Genomic_DNA"/>
</dbReference>
<dbReference type="HOGENOM" id="CLU_2716984_0_0_11"/>
<evidence type="ECO:0000313" key="1">
    <source>
        <dbReference type="EMBL" id="ACV09981.1"/>
    </source>
</evidence>
<accession>C7R2J0</accession>
<organism evidence="1 2">
    <name type="scientific">Jonesia denitrificans (strain ATCC 14870 / DSM 20603 / BCRC 15368 / CIP 55.134 / JCM 11481 / NBRC 15587 / NCTC 10816 / Prevot 55134)</name>
    <name type="common">Listeria denitrificans</name>
    <dbReference type="NCBI Taxonomy" id="471856"/>
    <lineage>
        <taxon>Bacteria</taxon>
        <taxon>Bacillati</taxon>
        <taxon>Actinomycetota</taxon>
        <taxon>Actinomycetes</taxon>
        <taxon>Micrococcales</taxon>
        <taxon>Jonesiaceae</taxon>
        <taxon>Jonesia</taxon>
    </lineage>
</organism>
<name>C7R2J0_JONDD</name>
<evidence type="ECO:0000313" key="2">
    <source>
        <dbReference type="Proteomes" id="UP000000628"/>
    </source>
</evidence>
<proteinExistence type="predicted"/>
<dbReference type="AlphaFoldDB" id="C7R2J0"/>
<reference evidence="1 2" key="1">
    <citation type="journal article" date="2009" name="Stand. Genomic Sci.">
        <title>Complete genome sequence of Jonesia denitrificans type strain (Prevot 55134).</title>
        <authorList>
            <person name="Pukall R."/>
            <person name="Gehrich-Schroter G."/>
            <person name="Lapidus A."/>
            <person name="Nolan M."/>
            <person name="Glavina Del Rio T."/>
            <person name="Lucas S."/>
            <person name="Chen F."/>
            <person name="Tice H."/>
            <person name="Pitluck S."/>
            <person name="Cheng J.F."/>
            <person name="Copeland A."/>
            <person name="Saunders E."/>
            <person name="Brettin T."/>
            <person name="Detter J.C."/>
            <person name="Bruce D."/>
            <person name="Goodwin L."/>
            <person name="Pati A."/>
            <person name="Ivanova N."/>
            <person name="Mavromatis K."/>
            <person name="Ovchinnikova G."/>
            <person name="Chen A."/>
            <person name="Palaniappan K."/>
            <person name="Land M."/>
            <person name="Hauser L."/>
            <person name="Chang Y.J."/>
            <person name="Jeffries C.D."/>
            <person name="Chain P."/>
            <person name="Goker M."/>
            <person name="Bristow J."/>
            <person name="Eisen J.A."/>
            <person name="Markowitz V."/>
            <person name="Hugenholtz P."/>
            <person name="Kyrpides N.C."/>
            <person name="Klenk H.P."/>
            <person name="Han C."/>
        </authorList>
    </citation>
    <scope>NUCLEOTIDE SEQUENCE [LARGE SCALE GENOMIC DNA]</scope>
    <source>
        <strain evidence="2">ATCC 14870 / DSM 20603 / BCRC 15368 / CIP 55.134 / JCM 11481 / NBRC 15587 / NCTC 10816 / Prevot 55134</strain>
    </source>
</reference>
<keyword evidence="2" id="KW-1185">Reference proteome</keyword>